<sequence>MPPYPKGQLRTNQKRCAVLFGDAGPVVASSASFNLGTKIEARVATIINPSTDPLFGFELTIPRDPDQSLSEENGFGVCHAYNMTTEISLPADFVITVKFPRGNISCTYEPVPEPVQAKFPDIDDWQPYTYLAVHIHEGSFPTIKGYGKPFANPIDPELEGWVNQNMPMYGNVTLLDILQQRTFFFVIAWPLDSCTKRMGDHFLPPPFTYGYPYQPTDEDSMKKLIDENAGGTFQPCHAFDSDDAHRTAVNQSVVQDLMWVHREAELIAETRFPAYFTTPKNHDPSVTELPEVLHLVVHLPEAWKVMHDAALRRLMRDEILSVKIYDAPPGHAQAQSATWVARIIEWTSSVTELDDHPIPEHELILRVRRSESGPNLSIHHFNYVSLVFHSGIEEVIRRVNNVRSFTQYASPTNPKAWGMVLGRYARKLLYHQRNEAQKAIYHNVMFRMDVHLALLRGTGFYEVLRKWSLERRVGALPCTNFLDIGDELLTQSIVEETLPQDQARFRGYLSNRFLGIGIIASPAGFGKTTAGAAASLAMQAKLGKILCAGPTHAATDNFAQRIDQRTRAVAERYNQTMESDADRCHHRLVIQVHHPNHELMAFKRILHNPDAVDKAAEKGQFAVPSNWKLPLSLAYWLLCLLRSEVVPPLEADASPALHSRQRSIDENDRFSTLRQVATRQVDWNEYASSTPDADEDIKYLMVSLMEDADFICATPAIADLEPVLSWKTEVAQGLAVDEASNMNRADLYGLWGNTLLPCFLFGDTRQLPPTVLTINEKDIAGNHLNRFAADGATSPLAFLQGTGIPVFRLKTQLRMANGMFDLVAKTIYPDVPFQYGPRSSIDLPKNEAGRDIEAFFLAKFPDEMTPSPEGKLLPIFVHCRKGRVSIDSRTNSKTSLDQVKMELDTVTELVHATHIDASSTPDIAFTYLL</sequence>
<name>A0A9P5AJI0_9HYPO</name>
<reference evidence="2" key="2">
    <citation type="submission" date="2020-02" db="EMBL/GenBank/DDBJ databases">
        <title>Identification and distribution of gene clusters putatively required for synthesis of sphingolipid metabolism inhibitors in phylogenetically diverse species of the filamentous fungus Fusarium.</title>
        <authorList>
            <person name="Kim H.-S."/>
            <person name="Busman M."/>
            <person name="Brown D.W."/>
            <person name="Divon H."/>
            <person name="Uhlig S."/>
            <person name="Proctor R.H."/>
        </authorList>
    </citation>
    <scope>NUCLEOTIDE SEQUENCE</scope>
    <source>
        <strain evidence="2">NRRL 25174</strain>
    </source>
</reference>
<evidence type="ECO:0000313" key="3">
    <source>
        <dbReference type="Proteomes" id="UP000730481"/>
    </source>
</evidence>
<dbReference type="GO" id="GO:0043139">
    <property type="term" value="F:5'-3' DNA helicase activity"/>
    <property type="evidence" value="ECO:0007669"/>
    <property type="project" value="TreeGrafter"/>
</dbReference>
<gene>
    <name evidence="2" type="ORF">FBEOM_6139</name>
</gene>
<evidence type="ECO:0000313" key="2">
    <source>
        <dbReference type="EMBL" id="KAF4339915.1"/>
    </source>
</evidence>
<dbReference type="InterPro" id="IPR050534">
    <property type="entry name" value="Coronavir_polyprotein_1ab"/>
</dbReference>
<dbReference type="EMBL" id="PVQB02000255">
    <property type="protein sequence ID" value="KAF4339915.1"/>
    <property type="molecule type" value="Genomic_DNA"/>
</dbReference>
<feature type="domain" description="DNA2/NAM7 helicase helicase" evidence="1">
    <location>
        <begin position="516"/>
        <end position="772"/>
    </location>
</feature>
<evidence type="ECO:0000259" key="1">
    <source>
        <dbReference type="Pfam" id="PF13086"/>
    </source>
</evidence>
<dbReference type="PANTHER" id="PTHR43788">
    <property type="entry name" value="DNA2/NAM7 HELICASE FAMILY MEMBER"/>
    <property type="match status" value="1"/>
</dbReference>
<keyword evidence="2" id="KW-0547">Nucleotide-binding</keyword>
<dbReference type="InterPro" id="IPR041677">
    <property type="entry name" value="DNA2/NAM7_AAA_11"/>
</dbReference>
<dbReference type="Proteomes" id="UP000730481">
    <property type="component" value="Unassembled WGS sequence"/>
</dbReference>
<proteinExistence type="predicted"/>
<dbReference type="Pfam" id="PF13086">
    <property type="entry name" value="AAA_11"/>
    <property type="match status" value="1"/>
</dbReference>
<protein>
    <submittedName>
        <fullName evidence="2">DNA helicase</fullName>
    </submittedName>
</protein>
<dbReference type="OrthoDB" id="6513042at2759"/>
<dbReference type="InterPro" id="IPR027417">
    <property type="entry name" value="P-loop_NTPase"/>
</dbReference>
<keyword evidence="2" id="KW-0378">Hydrolase</keyword>
<keyword evidence="2" id="KW-0347">Helicase</keyword>
<keyword evidence="2" id="KW-0067">ATP-binding</keyword>
<dbReference type="Gene3D" id="3.40.50.300">
    <property type="entry name" value="P-loop containing nucleotide triphosphate hydrolases"/>
    <property type="match status" value="1"/>
</dbReference>
<dbReference type="AlphaFoldDB" id="A0A9P5AJI0"/>
<comment type="caution">
    <text evidence="2">The sequence shown here is derived from an EMBL/GenBank/DDBJ whole genome shotgun (WGS) entry which is preliminary data.</text>
</comment>
<accession>A0A9P5AJI0</accession>
<dbReference type="SUPFAM" id="SSF52540">
    <property type="entry name" value="P-loop containing nucleoside triphosphate hydrolases"/>
    <property type="match status" value="1"/>
</dbReference>
<dbReference type="PANTHER" id="PTHR43788:SF8">
    <property type="entry name" value="DNA-BINDING PROTEIN SMUBP-2"/>
    <property type="match status" value="1"/>
</dbReference>
<organism evidence="2 3">
    <name type="scientific">Fusarium beomiforme</name>
    <dbReference type="NCBI Taxonomy" id="44412"/>
    <lineage>
        <taxon>Eukaryota</taxon>
        <taxon>Fungi</taxon>
        <taxon>Dikarya</taxon>
        <taxon>Ascomycota</taxon>
        <taxon>Pezizomycotina</taxon>
        <taxon>Sordariomycetes</taxon>
        <taxon>Hypocreomycetidae</taxon>
        <taxon>Hypocreales</taxon>
        <taxon>Nectriaceae</taxon>
        <taxon>Fusarium</taxon>
        <taxon>Fusarium burgessii species complex</taxon>
    </lineage>
</organism>
<keyword evidence="3" id="KW-1185">Reference proteome</keyword>
<reference evidence="2" key="1">
    <citation type="journal article" date="2017" name="Mycologia">
        <title>Fusarium algeriense, sp. nov., a novel toxigenic crown rot pathogen of durum wheat from Algeria is nested in the Fusarium burgessii species complex.</title>
        <authorList>
            <person name="Laraba I."/>
            <person name="Keddad A."/>
            <person name="Boureghda H."/>
            <person name="Abdallah N."/>
            <person name="Vaughan M.M."/>
            <person name="Proctor R.H."/>
            <person name="Busman M."/>
            <person name="O'Donnell K."/>
        </authorList>
    </citation>
    <scope>NUCLEOTIDE SEQUENCE</scope>
    <source>
        <strain evidence="2">NRRL 25174</strain>
    </source>
</reference>